<keyword evidence="3" id="KW-1003">Cell membrane</keyword>
<evidence type="ECO:0000256" key="4">
    <source>
        <dbReference type="ARBA" id="ARBA00022692"/>
    </source>
</evidence>
<proteinExistence type="inferred from homology"/>
<dbReference type="GO" id="GO:0005886">
    <property type="term" value="C:plasma membrane"/>
    <property type="evidence" value="ECO:0007669"/>
    <property type="project" value="UniProtKB-SubCell"/>
</dbReference>
<comment type="similarity">
    <text evidence="2">Belongs to the insect chemoreceptor superfamily. Gustatory receptor (GR) family. Gr5a subfamily.</text>
</comment>
<evidence type="ECO:0000256" key="1">
    <source>
        <dbReference type="ARBA" id="ARBA00004651"/>
    </source>
</evidence>
<accession>A0AAV8XQU0</accession>
<dbReference type="PANTHER" id="PTHR21421">
    <property type="entry name" value="GUSTATORY RECEPTOR"/>
    <property type="match status" value="1"/>
</dbReference>
<organism evidence="9 10">
    <name type="scientific">Aromia moschata</name>
    <dbReference type="NCBI Taxonomy" id="1265417"/>
    <lineage>
        <taxon>Eukaryota</taxon>
        <taxon>Metazoa</taxon>
        <taxon>Ecdysozoa</taxon>
        <taxon>Arthropoda</taxon>
        <taxon>Hexapoda</taxon>
        <taxon>Insecta</taxon>
        <taxon>Pterygota</taxon>
        <taxon>Neoptera</taxon>
        <taxon>Endopterygota</taxon>
        <taxon>Coleoptera</taxon>
        <taxon>Polyphaga</taxon>
        <taxon>Cucujiformia</taxon>
        <taxon>Chrysomeloidea</taxon>
        <taxon>Cerambycidae</taxon>
        <taxon>Cerambycinae</taxon>
        <taxon>Callichromatini</taxon>
        <taxon>Aromia</taxon>
    </lineage>
</organism>
<evidence type="ECO:0000256" key="3">
    <source>
        <dbReference type="ARBA" id="ARBA00022475"/>
    </source>
</evidence>
<reference evidence="9" key="1">
    <citation type="journal article" date="2023" name="Insect Mol. Biol.">
        <title>Genome sequencing provides insights into the evolution of gene families encoding plant cell wall-degrading enzymes in longhorned beetles.</title>
        <authorList>
            <person name="Shin N.R."/>
            <person name="Okamura Y."/>
            <person name="Kirsch R."/>
            <person name="Pauchet Y."/>
        </authorList>
    </citation>
    <scope>NUCLEOTIDE SEQUENCE</scope>
    <source>
        <strain evidence="9">AMC_N1</strain>
    </source>
</reference>
<evidence type="ECO:0000256" key="8">
    <source>
        <dbReference type="SAM" id="Phobius"/>
    </source>
</evidence>
<sequence>MAEQKNLVARFVENATTWELVLTGKNFFKITRGLVLKIAGTLVTYELVIIQFSMDTLKKKIE</sequence>
<evidence type="ECO:0000256" key="2">
    <source>
        <dbReference type="ARBA" id="ARBA00005327"/>
    </source>
</evidence>
<protein>
    <submittedName>
        <fullName evidence="9">Uncharacterized protein</fullName>
    </submittedName>
</protein>
<evidence type="ECO:0000256" key="7">
    <source>
        <dbReference type="ARBA" id="ARBA00023170"/>
    </source>
</evidence>
<keyword evidence="4 8" id="KW-0812">Transmembrane</keyword>
<dbReference type="InterPro" id="IPR009318">
    <property type="entry name" value="Gustatory_rcpt"/>
</dbReference>
<dbReference type="Proteomes" id="UP001162162">
    <property type="component" value="Unassembled WGS sequence"/>
</dbReference>
<evidence type="ECO:0000256" key="6">
    <source>
        <dbReference type="ARBA" id="ARBA00023136"/>
    </source>
</evidence>
<dbReference type="GO" id="GO:0050916">
    <property type="term" value="P:sensory perception of sweet taste"/>
    <property type="evidence" value="ECO:0007669"/>
    <property type="project" value="UniProtKB-ARBA"/>
</dbReference>
<keyword evidence="7" id="KW-0675">Receptor</keyword>
<keyword evidence="5 8" id="KW-1133">Transmembrane helix</keyword>
<dbReference type="GO" id="GO:0008527">
    <property type="term" value="F:taste receptor activity"/>
    <property type="evidence" value="ECO:0007669"/>
    <property type="project" value="InterPro"/>
</dbReference>
<evidence type="ECO:0000256" key="5">
    <source>
        <dbReference type="ARBA" id="ARBA00022989"/>
    </source>
</evidence>
<evidence type="ECO:0000313" key="9">
    <source>
        <dbReference type="EMBL" id="KAJ8940987.1"/>
    </source>
</evidence>
<dbReference type="PANTHER" id="PTHR21421:SF29">
    <property type="entry name" value="GUSTATORY RECEPTOR 5A FOR TREHALOSE-RELATED"/>
    <property type="match status" value="1"/>
</dbReference>
<keyword evidence="6 8" id="KW-0472">Membrane</keyword>
<evidence type="ECO:0000313" key="10">
    <source>
        <dbReference type="Proteomes" id="UP001162162"/>
    </source>
</evidence>
<gene>
    <name evidence="9" type="ORF">NQ318_011721</name>
</gene>
<feature type="transmembrane region" description="Helical" evidence="8">
    <location>
        <begin position="34"/>
        <end position="54"/>
    </location>
</feature>
<dbReference type="EMBL" id="JAPWTK010000395">
    <property type="protein sequence ID" value="KAJ8940987.1"/>
    <property type="molecule type" value="Genomic_DNA"/>
</dbReference>
<comment type="caution">
    <text evidence="9">The sequence shown here is derived from an EMBL/GenBank/DDBJ whole genome shotgun (WGS) entry which is preliminary data.</text>
</comment>
<dbReference type="AlphaFoldDB" id="A0AAV8XQU0"/>
<comment type="subcellular location">
    <subcellularLocation>
        <location evidence="1">Cell membrane</location>
        <topology evidence="1">Multi-pass membrane protein</topology>
    </subcellularLocation>
</comment>
<keyword evidence="10" id="KW-1185">Reference proteome</keyword>
<dbReference type="Pfam" id="PF06151">
    <property type="entry name" value="Trehalose_recp"/>
    <property type="match status" value="1"/>
</dbReference>
<name>A0AAV8XQU0_9CUCU</name>